<organism evidence="2 3">
    <name type="scientific">Clostridium rhizosphaerae</name>
    <dbReference type="NCBI Taxonomy" id="2803861"/>
    <lineage>
        <taxon>Bacteria</taxon>
        <taxon>Bacillati</taxon>
        <taxon>Bacillota</taxon>
        <taxon>Clostridia</taxon>
        <taxon>Eubacteriales</taxon>
        <taxon>Clostridiaceae</taxon>
        <taxon>Clostridium</taxon>
    </lineage>
</organism>
<keyword evidence="3" id="KW-1185">Reference proteome</keyword>
<dbReference type="Proteomes" id="UP000632377">
    <property type="component" value="Unassembled WGS sequence"/>
</dbReference>
<name>A0ABS1T7M6_9CLOT</name>
<feature type="region of interest" description="Disordered" evidence="1">
    <location>
        <begin position="100"/>
        <end position="132"/>
    </location>
</feature>
<evidence type="ECO:0000256" key="1">
    <source>
        <dbReference type="SAM" id="MobiDB-lite"/>
    </source>
</evidence>
<dbReference type="Pfam" id="PF26595">
    <property type="entry name" value="A_ENA"/>
    <property type="match status" value="1"/>
</dbReference>
<evidence type="ECO:0000313" key="3">
    <source>
        <dbReference type="Proteomes" id="UP000632377"/>
    </source>
</evidence>
<protein>
    <submittedName>
        <fullName evidence="2">Uncharacterized protein</fullName>
    </submittedName>
</protein>
<proteinExistence type="predicted"/>
<reference evidence="2 3" key="1">
    <citation type="submission" date="2021-01" db="EMBL/GenBank/DDBJ databases">
        <title>Genome public.</title>
        <authorList>
            <person name="Liu C."/>
            <person name="Sun Q."/>
        </authorList>
    </citation>
    <scope>NUCLEOTIDE SEQUENCE [LARGE SCALE GENOMIC DNA]</scope>
    <source>
        <strain evidence="2 3">YIM B02515</strain>
    </source>
</reference>
<evidence type="ECO:0000313" key="2">
    <source>
        <dbReference type="EMBL" id="MBL4934671.1"/>
    </source>
</evidence>
<dbReference type="RefSeq" id="WP_202747295.1">
    <property type="nucleotide sequence ID" value="NZ_JAESWC010000001.1"/>
</dbReference>
<dbReference type="InterPro" id="IPR058705">
    <property type="entry name" value="A_ENA"/>
</dbReference>
<gene>
    <name evidence="2" type="ORF">JK636_02745</name>
</gene>
<dbReference type="EMBL" id="JAESWC010000001">
    <property type="protein sequence ID" value="MBL4934671.1"/>
    <property type="molecule type" value="Genomic_DNA"/>
</dbReference>
<comment type="caution">
    <text evidence="2">The sequence shown here is derived from an EMBL/GenBank/DDBJ whole genome shotgun (WGS) entry which is preliminary data.</text>
</comment>
<accession>A0ABS1T7M6</accession>
<sequence length="205" mass="22842">MEFSEDFKNLLPKNLTTDKAIELLLASIAHEQYALGNIIDAEADKINHAVSLSERGLATLDEVREINDSAFKVLKAIIKKEMLLEFELDDLIDFIPKTSTSSTTSTTTTTTTSTATTTTRSTTTTTSTSTTTSRTCTSFTTTKHSRCKWLTVGKIMLLLICIASKNDCNHDCCHHENCEEDHYHKSNCGKNDPCKNDLRYTKSKC</sequence>